<name>A0A9W8MZP4_9AGAR</name>
<dbReference type="AlphaFoldDB" id="A0A9W8MZP4"/>
<evidence type="ECO:0000313" key="2">
    <source>
        <dbReference type="EMBL" id="KAJ3515671.1"/>
    </source>
</evidence>
<dbReference type="EMBL" id="JANKHO010000085">
    <property type="protein sequence ID" value="KAJ3515671.1"/>
    <property type="molecule type" value="Genomic_DNA"/>
</dbReference>
<evidence type="ECO:0000256" key="1">
    <source>
        <dbReference type="SAM" id="MobiDB-lite"/>
    </source>
</evidence>
<protein>
    <submittedName>
        <fullName evidence="2">Uncharacterized protein</fullName>
    </submittedName>
</protein>
<gene>
    <name evidence="2" type="ORF">NLJ89_g1605</name>
</gene>
<dbReference type="SUPFAM" id="SSF52047">
    <property type="entry name" value="RNI-like"/>
    <property type="match status" value="1"/>
</dbReference>
<keyword evidence="3" id="KW-1185">Reference proteome</keyword>
<organism evidence="2 3">
    <name type="scientific">Agrocybe chaxingu</name>
    <dbReference type="NCBI Taxonomy" id="84603"/>
    <lineage>
        <taxon>Eukaryota</taxon>
        <taxon>Fungi</taxon>
        <taxon>Dikarya</taxon>
        <taxon>Basidiomycota</taxon>
        <taxon>Agaricomycotina</taxon>
        <taxon>Agaricomycetes</taxon>
        <taxon>Agaricomycetidae</taxon>
        <taxon>Agaricales</taxon>
        <taxon>Agaricineae</taxon>
        <taxon>Strophariaceae</taxon>
        <taxon>Agrocybe</taxon>
    </lineage>
</organism>
<sequence length="395" mass="45685">MLVMSLYRSQEELEALVNDYRRDLERRESLRRNRLKGRPSPIQRVRTTRDPPRGILNPPQQQSKKHAWSFRRMCATQSSTLWTCISLGDFDEAVFDHRRACIQRAGLCPLLLVINPNNKRMNPDALLEAVPKAAGKCEWKSIQPWTSQEFVSYLLCLRPFTHLRSLILDFWEKIDTTRVLVPWGQLTNLKLTSGVAPRLYLSILRHCVNLESCTLQPHTASDYEILWNNSYKRQPLLLPKVKQLHLSTFEVPSLLPDNLQCPALEDATFFHEHEKDEGNCSFLFSSLESCGKTLLKLGLPGVAIDSDHDFQQMLPHLKVLEELTITGPLGWPDKLECYEDTNLQVYDAGIYAFFSALKNQPRSLPNLKILRMLEQRTEEKIYVERELAPFLESRL</sequence>
<comment type="caution">
    <text evidence="2">The sequence shown here is derived from an EMBL/GenBank/DDBJ whole genome shotgun (WGS) entry which is preliminary data.</text>
</comment>
<evidence type="ECO:0000313" key="3">
    <source>
        <dbReference type="Proteomes" id="UP001148786"/>
    </source>
</evidence>
<dbReference type="OrthoDB" id="3365698at2759"/>
<feature type="region of interest" description="Disordered" evidence="1">
    <location>
        <begin position="31"/>
        <end position="63"/>
    </location>
</feature>
<proteinExistence type="predicted"/>
<dbReference type="Proteomes" id="UP001148786">
    <property type="component" value="Unassembled WGS sequence"/>
</dbReference>
<accession>A0A9W8MZP4</accession>
<reference evidence="2" key="1">
    <citation type="submission" date="2022-07" db="EMBL/GenBank/DDBJ databases">
        <title>Genome Sequence of Agrocybe chaxingu.</title>
        <authorList>
            <person name="Buettner E."/>
        </authorList>
    </citation>
    <scope>NUCLEOTIDE SEQUENCE</scope>
    <source>
        <strain evidence="2">MP-N11</strain>
    </source>
</reference>